<feature type="transmembrane region" description="Helical" evidence="7">
    <location>
        <begin position="405"/>
        <end position="423"/>
    </location>
</feature>
<evidence type="ECO:0000256" key="6">
    <source>
        <dbReference type="ARBA" id="ARBA00023315"/>
    </source>
</evidence>
<keyword evidence="6" id="KW-0012">Acyltransferase</keyword>
<accession>A0A7S3F6X4</accession>
<feature type="transmembrane region" description="Helical" evidence="7">
    <location>
        <begin position="371"/>
        <end position="393"/>
    </location>
</feature>
<dbReference type="GO" id="GO:0030258">
    <property type="term" value="P:lipid modification"/>
    <property type="evidence" value="ECO:0007669"/>
    <property type="project" value="TreeGrafter"/>
</dbReference>
<evidence type="ECO:0000256" key="3">
    <source>
        <dbReference type="ARBA" id="ARBA00022692"/>
    </source>
</evidence>
<name>A0A7S3F6X4_9VIRI</name>
<dbReference type="PANTHER" id="PTHR13906:SF4">
    <property type="entry name" value="LYSOPHOSPHOLIPID ACYLTRANSFERASE 6"/>
    <property type="match status" value="1"/>
</dbReference>
<dbReference type="EMBL" id="HBHY01002031">
    <property type="protein sequence ID" value="CAE0126901.1"/>
    <property type="molecule type" value="Transcribed_RNA"/>
</dbReference>
<dbReference type="GO" id="GO:0016746">
    <property type="term" value="F:acyltransferase activity"/>
    <property type="evidence" value="ECO:0007669"/>
    <property type="project" value="UniProtKB-KW"/>
</dbReference>
<reference evidence="8" key="1">
    <citation type="submission" date="2021-01" db="EMBL/GenBank/DDBJ databases">
        <authorList>
            <person name="Corre E."/>
            <person name="Pelletier E."/>
            <person name="Niang G."/>
            <person name="Scheremetjew M."/>
            <person name="Finn R."/>
            <person name="Kale V."/>
            <person name="Holt S."/>
            <person name="Cochrane G."/>
            <person name="Meng A."/>
            <person name="Brown T."/>
            <person name="Cohen L."/>
        </authorList>
    </citation>
    <scope>NUCLEOTIDE SEQUENCE</scope>
    <source>
        <strain evidence="8">RCC927</strain>
    </source>
</reference>
<comment type="subcellular location">
    <subcellularLocation>
        <location evidence="1">Membrane</location>
        <topology evidence="1">Multi-pass membrane protein</topology>
    </subcellularLocation>
</comment>
<dbReference type="GO" id="GO:0008654">
    <property type="term" value="P:phospholipid biosynthetic process"/>
    <property type="evidence" value="ECO:0007669"/>
    <property type="project" value="TreeGrafter"/>
</dbReference>
<dbReference type="InterPro" id="IPR049941">
    <property type="entry name" value="LPLAT_7/PORCN-like"/>
</dbReference>
<sequence>MVASVPVSYGQRAMPNATARHMYAFLAGAIMCGVAYGAGSYMLVLPIAWTYALLRVVPRAHVGIVSMMLNMSYLVYCHTFTGSAELWREGGIDATGSLMVITLKLIACCYTYQDGGAKDRSVLLESQRERLQEEVPSLLEYLGFCFCNGAVLSGPQIEMRKYLDFSRRKGMWANPMPSCLMALAKCCMGFVACGAFHAAMAAKFSLDIESELHASLSWWQRVGFYYLVGVAMRFKFYFVWLIAEAACIASGLGFEGVDAKTGKVGWGGGRNVIVRNIEFAESAREVVMYWNLNTADWLRHYVYERLAAPGKKPPTWATYVTNLVSGLWHGTHSGYALFFASAAFYTQASKVRFGWLKWTAPGSLANRVGRLLSGILAQAELNYCSMPFILLTWEKSLRVWSDAAWFGHILWTVTVLLGFVIPAPKSKRSAKKTQ</sequence>
<keyword evidence="5 7" id="KW-0472">Membrane</keyword>
<dbReference type="GO" id="GO:0019432">
    <property type="term" value="P:triglyceride biosynthetic process"/>
    <property type="evidence" value="ECO:0007669"/>
    <property type="project" value="TreeGrafter"/>
</dbReference>
<protein>
    <submittedName>
        <fullName evidence="8">Uncharacterized protein</fullName>
    </submittedName>
</protein>
<evidence type="ECO:0000256" key="7">
    <source>
        <dbReference type="SAM" id="Phobius"/>
    </source>
</evidence>
<feature type="transmembrane region" description="Helical" evidence="7">
    <location>
        <begin position="22"/>
        <end position="44"/>
    </location>
</feature>
<dbReference type="PANTHER" id="PTHR13906">
    <property type="entry name" value="PORCUPINE"/>
    <property type="match status" value="1"/>
</dbReference>
<evidence type="ECO:0000256" key="5">
    <source>
        <dbReference type="ARBA" id="ARBA00023136"/>
    </source>
</evidence>
<dbReference type="AlphaFoldDB" id="A0A7S3F6X4"/>
<gene>
    <name evidence="8" type="ORF">PSIN1315_LOCUS1279</name>
</gene>
<proteinExistence type="predicted"/>
<feature type="transmembrane region" description="Helical" evidence="7">
    <location>
        <begin position="178"/>
        <end position="202"/>
    </location>
</feature>
<dbReference type="Pfam" id="PF03062">
    <property type="entry name" value="MBOAT"/>
    <property type="match status" value="1"/>
</dbReference>
<keyword evidence="4 7" id="KW-1133">Transmembrane helix</keyword>
<keyword evidence="2" id="KW-0808">Transferase</keyword>
<dbReference type="GO" id="GO:0005783">
    <property type="term" value="C:endoplasmic reticulum"/>
    <property type="evidence" value="ECO:0007669"/>
    <property type="project" value="TreeGrafter"/>
</dbReference>
<dbReference type="InterPro" id="IPR004299">
    <property type="entry name" value="MBOAT_fam"/>
</dbReference>
<feature type="transmembrane region" description="Helical" evidence="7">
    <location>
        <begin position="222"/>
        <end position="243"/>
    </location>
</feature>
<evidence type="ECO:0000256" key="2">
    <source>
        <dbReference type="ARBA" id="ARBA00022679"/>
    </source>
</evidence>
<evidence type="ECO:0000313" key="8">
    <source>
        <dbReference type="EMBL" id="CAE0126901.1"/>
    </source>
</evidence>
<dbReference type="GO" id="GO:0016020">
    <property type="term" value="C:membrane"/>
    <property type="evidence" value="ECO:0007669"/>
    <property type="project" value="UniProtKB-SubCell"/>
</dbReference>
<keyword evidence="3 7" id="KW-0812">Transmembrane</keyword>
<evidence type="ECO:0000256" key="4">
    <source>
        <dbReference type="ARBA" id="ARBA00022989"/>
    </source>
</evidence>
<evidence type="ECO:0000256" key="1">
    <source>
        <dbReference type="ARBA" id="ARBA00004141"/>
    </source>
</evidence>
<organism evidence="8">
    <name type="scientific">Prasinoderma singulare</name>
    <dbReference type="NCBI Taxonomy" id="676789"/>
    <lineage>
        <taxon>Eukaryota</taxon>
        <taxon>Viridiplantae</taxon>
        <taxon>Prasinodermophyta</taxon>
        <taxon>Prasinodermophyceae</taxon>
        <taxon>Prasinodermales</taxon>
        <taxon>Prasinodermaceae</taxon>
        <taxon>Prasinoderma</taxon>
    </lineage>
</organism>